<organism evidence="12 13">
    <name type="scientific">Candidatus Infernicultor aquiphilus</name>
    <dbReference type="NCBI Taxonomy" id="1805029"/>
    <lineage>
        <taxon>Bacteria</taxon>
        <taxon>Pseudomonadati</taxon>
        <taxon>Atribacterota</taxon>
        <taxon>Candidatus Phoenicimicrobiia</taxon>
        <taxon>Candidatus Pheonicimicrobiales</taxon>
        <taxon>Candidatus Phoenicimicrobiaceae</taxon>
        <taxon>Candidatus Infernicultor</taxon>
    </lineage>
</organism>
<sequence>KIKENILVLDILVDHHICYGLLTLDTNTKEIIAYLAKSTILASGGAGQLFNNTTNPDVATGDGIAITYRGGAKVTDLEFIQFHPTALYHQGSPKFLISEAVRGEGAVLKNIKGELFMHSYHPLAELAPRDIVTRAITDQMKKTKSNYVFLDATKIKDKFSKRFPTIYKNCFSLGINPEKEFIPVAPAAHYTMGGIKTDTWGQTNLANLYACGECASTGVHGANRLASNSLLEGLVFGNRIAQKIKESRLPFSIKRGEEINISYNISRKKYKKINPEKVKKELQKLMWDKVGIIRTASNLTKAQQKINQWKYLLELELKTAEEFELANLISLANLVTLSALQREESRGAHYRKDFPLRDDINWKKHIVY</sequence>
<feature type="non-terminal residue" evidence="12">
    <location>
        <position position="1"/>
    </location>
</feature>
<dbReference type="EMBL" id="PFKO01000146">
    <property type="protein sequence ID" value="PIY32950.1"/>
    <property type="molecule type" value="Genomic_DNA"/>
</dbReference>
<evidence type="ECO:0000256" key="6">
    <source>
        <dbReference type="ARBA" id="ARBA00022642"/>
    </source>
</evidence>
<dbReference type="SUPFAM" id="SSF46977">
    <property type="entry name" value="Succinate dehydrogenase/fumarate reductase flavoprotein C-terminal domain"/>
    <property type="match status" value="1"/>
</dbReference>
<evidence type="ECO:0000259" key="11">
    <source>
        <dbReference type="Pfam" id="PF02910"/>
    </source>
</evidence>
<reference evidence="12 13" key="1">
    <citation type="submission" date="2017-09" db="EMBL/GenBank/DDBJ databases">
        <title>Depth-based differentiation of microbial function through sediment-hosted aquifers and enrichment of novel symbionts in the deep terrestrial subsurface.</title>
        <authorList>
            <person name="Probst A.J."/>
            <person name="Ladd B."/>
            <person name="Jarett J.K."/>
            <person name="Geller-Mcgrath D.E."/>
            <person name="Sieber C.M."/>
            <person name="Emerson J.B."/>
            <person name="Anantharaman K."/>
            <person name="Thomas B.C."/>
            <person name="Malmstrom R."/>
            <person name="Stieglmeier M."/>
            <person name="Klingl A."/>
            <person name="Woyke T."/>
            <person name="Ryan C.M."/>
            <person name="Banfield J.F."/>
        </authorList>
    </citation>
    <scope>NUCLEOTIDE SEQUENCE [LARGE SCALE GENOMIC DNA]</scope>
    <source>
        <strain evidence="12">CG_4_10_14_3_um_filter_34_13</strain>
    </source>
</reference>
<dbReference type="AlphaFoldDB" id="A0A2M7PQR1"/>
<evidence type="ECO:0000256" key="5">
    <source>
        <dbReference type="ARBA" id="ARBA00022630"/>
    </source>
</evidence>
<evidence type="ECO:0000256" key="3">
    <source>
        <dbReference type="ARBA" id="ARBA00008562"/>
    </source>
</evidence>
<dbReference type="UniPathway" id="UPA00253">
    <property type="reaction ID" value="UER00326"/>
</dbReference>
<dbReference type="Pfam" id="PF02910">
    <property type="entry name" value="Succ_DH_flav_C"/>
    <property type="match status" value="1"/>
</dbReference>
<name>A0A2M7PQR1_9BACT</name>
<dbReference type="Pfam" id="PF00890">
    <property type="entry name" value="FAD_binding_2"/>
    <property type="match status" value="1"/>
</dbReference>
<comment type="caution">
    <text evidence="12">The sequence shown here is derived from an EMBL/GenBank/DDBJ whole genome shotgun (WGS) entry which is preliminary data.</text>
</comment>
<evidence type="ECO:0000256" key="1">
    <source>
        <dbReference type="ARBA" id="ARBA00001974"/>
    </source>
</evidence>
<keyword evidence="8" id="KW-0560">Oxidoreductase</keyword>
<dbReference type="Gene3D" id="1.20.58.100">
    <property type="entry name" value="Fumarate reductase/succinate dehydrogenase flavoprotein-like, C-terminal domain"/>
    <property type="match status" value="1"/>
</dbReference>
<gene>
    <name evidence="12" type="ORF">COZ07_03930</name>
</gene>
<dbReference type="FunFam" id="3.90.700.10:FF:000002">
    <property type="entry name" value="L-aspartate oxidase"/>
    <property type="match status" value="1"/>
</dbReference>
<comment type="catalytic activity">
    <reaction evidence="9">
        <text>L-aspartate + O2 = iminosuccinate + H2O2</text>
        <dbReference type="Rhea" id="RHEA:25876"/>
        <dbReference type="ChEBI" id="CHEBI:15379"/>
        <dbReference type="ChEBI" id="CHEBI:16240"/>
        <dbReference type="ChEBI" id="CHEBI:29991"/>
        <dbReference type="ChEBI" id="CHEBI:77875"/>
        <dbReference type="EC" id="1.4.3.16"/>
    </reaction>
    <physiologicalReaction direction="left-to-right" evidence="9">
        <dbReference type="Rhea" id="RHEA:25877"/>
    </physiologicalReaction>
</comment>
<dbReference type="Gene3D" id="3.90.700.10">
    <property type="entry name" value="Succinate dehydrogenase/fumarate reductase flavoprotein, catalytic domain"/>
    <property type="match status" value="1"/>
</dbReference>
<protein>
    <recommendedName>
        <fullName evidence="4">L-aspartate oxidase</fullName>
        <ecNumber evidence="4">1.4.3.16</ecNumber>
    </recommendedName>
</protein>
<dbReference type="SUPFAM" id="SSF51905">
    <property type="entry name" value="FAD/NAD(P)-binding domain"/>
    <property type="match status" value="1"/>
</dbReference>
<dbReference type="InterPro" id="IPR003953">
    <property type="entry name" value="FAD-dep_OxRdtase_2_FAD-bd"/>
</dbReference>
<dbReference type="PANTHER" id="PTHR42716">
    <property type="entry name" value="L-ASPARTATE OXIDASE"/>
    <property type="match status" value="1"/>
</dbReference>
<evidence type="ECO:0000256" key="2">
    <source>
        <dbReference type="ARBA" id="ARBA00004950"/>
    </source>
</evidence>
<evidence type="ECO:0000256" key="9">
    <source>
        <dbReference type="ARBA" id="ARBA00048305"/>
    </source>
</evidence>
<evidence type="ECO:0000256" key="7">
    <source>
        <dbReference type="ARBA" id="ARBA00022827"/>
    </source>
</evidence>
<dbReference type="InterPro" id="IPR037099">
    <property type="entry name" value="Fum_R/Succ_DH_flav-like_C_sf"/>
</dbReference>
<dbReference type="GO" id="GO:0034628">
    <property type="term" value="P:'de novo' NAD+ biosynthetic process from L-aspartate"/>
    <property type="evidence" value="ECO:0007669"/>
    <property type="project" value="TreeGrafter"/>
</dbReference>
<keyword evidence="5" id="KW-0285">Flavoprotein</keyword>
<keyword evidence="6" id="KW-0662">Pyridine nucleotide biosynthesis</keyword>
<dbReference type="Gene3D" id="3.50.50.60">
    <property type="entry name" value="FAD/NAD(P)-binding domain"/>
    <property type="match status" value="1"/>
</dbReference>
<comment type="cofactor">
    <cofactor evidence="1">
        <name>FAD</name>
        <dbReference type="ChEBI" id="CHEBI:57692"/>
    </cofactor>
</comment>
<dbReference type="GO" id="GO:0008734">
    <property type="term" value="F:L-aspartate oxidase activity"/>
    <property type="evidence" value="ECO:0007669"/>
    <property type="project" value="UniProtKB-EC"/>
</dbReference>
<evidence type="ECO:0000313" key="13">
    <source>
        <dbReference type="Proteomes" id="UP000230646"/>
    </source>
</evidence>
<dbReference type="InterPro" id="IPR027477">
    <property type="entry name" value="Succ_DH/fumarate_Rdtase_cat_sf"/>
</dbReference>
<dbReference type="InterPro" id="IPR005288">
    <property type="entry name" value="NadB"/>
</dbReference>
<feature type="domain" description="Fumarate reductase/succinate dehydrogenase flavoprotein-like C-terminal" evidence="11">
    <location>
        <begin position="280"/>
        <end position="367"/>
    </location>
</feature>
<evidence type="ECO:0000256" key="8">
    <source>
        <dbReference type="ARBA" id="ARBA00023002"/>
    </source>
</evidence>
<proteinExistence type="inferred from homology"/>
<dbReference type="SUPFAM" id="SSF56425">
    <property type="entry name" value="Succinate dehydrogenase/fumarate reductase flavoprotein, catalytic domain"/>
    <property type="match status" value="1"/>
</dbReference>
<dbReference type="EC" id="1.4.3.16" evidence="4"/>
<dbReference type="InterPro" id="IPR015939">
    <property type="entry name" value="Fum_Rdtase/Succ_DH_flav-like_C"/>
</dbReference>
<comment type="pathway">
    <text evidence="2">Cofactor biosynthesis; NAD(+) biosynthesis; iminoaspartate from L-aspartate (oxidase route): step 1/1.</text>
</comment>
<dbReference type="InterPro" id="IPR036188">
    <property type="entry name" value="FAD/NAD-bd_sf"/>
</dbReference>
<feature type="domain" description="FAD-dependent oxidoreductase 2 FAD-binding" evidence="10">
    <location>
        <begin position="2"/>
        <end position="230"/>
    </location>
</feature>
<dbReference type="PANTHER" id="PTHR42716:SF2">
    <property type="entry name" value="L-ASPARTATE OXIDASE, CHLOROPLASTIC"/>
    <property type="match status" value="1"/>
</dbReference>
<evidence type="ECO:0000256" key="4">
    <source>
        <dbReference type="ARBA" id="ARBA00012173"/>
    </source>
</evidence>
<keyword evidence="7" id="KW-0274">FAD</keyword>
<evidence type="ECO:0000313" key="12">
    <source>
        <dbReference type="EMBL" id="PIY32950.1"/>
    </source>
</evidence>
<dbReference type="RefSeq" id="WP_406607295.1">
    <property type="nucleotide sequence ID" value="NZ_PFKO01000146.1"/>
</dbReference>
<comment type="similarity">
    <text evidence="3">Belongs to the FAD-dependent oxidoreductase 2 family. NadB subfamily.</text>
</comment>
<evidence type="ECO:0000259" key="10">
    <source>
        <dbReference type="Pfam" id="PF00890"/>
    </source>
</evidence>
<accession>A0A2M7PQR1</accession>
<dbReference type="Proteomes" id="UP000230646">
    <property type="component" value="Unassembled WGS sequence"/>
</dbReference>